<dbReference type="EMBL" id="LLYB01000086">
    <property type="protein sequence ID" value="KRR20571.1"/>
    <property type="molecule type" value="Genomic_DNA"/>
</dbReference>
<dbReference type="PANTHER" id="PTHR47495">
    <property type="entry name" value="ALDEHYDE DEHYDROGENASE"/>
    <property type="match status" value="1"/>
</dbReference>
<dbReference type="Proteomes" id="UP000051660">
    <property type="component" value="Unassembled WGS sequence"/>
</dbReference>
<accession>A0A0R3MKC5</accession>
<protein>
    <submittedName>
        <fullName evidence="3">Aldehyde dehydrogenase</fullName>
    </submittedName>
</protein>
<dbReference type="Pfam" id="PF20256">
    <property type="entry name" value="MoCoBD_2"/>
    <property type="match status" value="2"/>
</dbReference>
<feature type="domain" description="Aldehyde oxidase/xanthine dehydrogenase a/b hammerhead" evidence="2">
    <location>
        <begin position="211"/>
        <end position="291"/>
    </location>
</feature>
<dbReference type="Gene3D" id="3.30.365.10">
    <property type="entry name" value="Aldehyde oxidase/xanthine dehydrogenase, molybdopterin binding domain"/>
    <property type="match status" value="4"/>
</dbReference>
<dbReference type="PROSITE" id="PS51318">
    <property type="entry name" value="TAT"/>
    <property type="match status" value="1"/>
</dbReference>
<comment type="caution">
    <text evidence="3">The sequence shown here is derived from an EMBL/GenBank/DDBJ whole genome shotgun (WGS) entry which is preliminary data.</text>
</comment>
<dbReference type="PANTHER" id="PTHR47495:SF1">
    <property type="entry name" value="BLL3820 PROTEIN"/>
    <property type="match status" value="1"/>
</dbReference>
<dbReference type="InterPro" id="IPR000674">
    <property type="entry name" value="Ald_Oxase/Xan_DH_a/b"/>
</dbReference>
<dbReference type="InterPro" id="IPR006311">
    <property type="entry name" value="TAT_signal"/>
</dbReference>
<reference evidence="3 4" key="1">
    <citation type="submission" date="2014-03" db="EMBL/GenBank/DDBJ databases">
        <title>Bradyrhizobium valentinum sp. nov., isolated from effective nodules of Lupinus mariae-josephae, a lupine endemic of basic-lime soils in Eastern Spain.</title>
        <authorList>
            <person name="Duran D."/>
            <person name="Rey L."/>
            <person name="Navarro A."/>
            <person name="Busquets A."/>
            <person name="Imperial J."/>
            <person name="Ruiz-Argueso T."/>
        </authorList>
    </citation>
    <scope>NUCLEOTIDE SEQUENCE [LARGE SCALE GENOMIC DNA]</scope>
    <source>
        <strain evidence="3 4">CCBAU 23086</strain>
    </source>
</reference>
<organism evidence="3 4">
    <name type="scientific">Bradyrhizobium lablabi</name>
    <dbReference type="NCBI Taxonomy" id="722472"/>
    <lineage>
        <taxon>Bacteria</taxon>
        <taxon>Pseudomonadati</taxon>
        <taxon>Pseudomonadota</taxon>
        <taxon>Alphaproteobacteria</taxon>
        <taxon>Hyphomicrobiales</taxon>
        <taxon>Nitrobacteraceae</taxon>
        <taxon>Bradyrhizobium</taxon>
    </lineage>
</organism>
<dbReference type="OrthoDB" id="9767994at2"/>
<dbReference type="Gene3D" id="3.90.1170.50">
    <property type="entry name" value="Aldehyde oxidase/xanthine dehydrogenase, a/b hammerhead"/>
    <property type="match status" value="1"/>
</dbReference>
<evidence type="ECO:0000256" key="1">
    <source>
        <dbReference type="SAM" id="SignalP"/>
    </source>
</evidence>
<dbReference type="InterPro" id="IPR046867">
    <property type="entry name" value="AldOxase/xan_DH_MoCoBD2"/>
</dbReference>
<dbReference type="InterPro" id="IPR037165">
    <property type="entry name" value="AldOxase/xan_DH_Mopterin-bd_sf"/>
</dbReference>
<proteinExistence type="predicted"/>
<dbReference type="SUPFAM" id="SSF56003">
    <property type="entry name" value="Molybdenum cofactor-binding domain"/>
    <property type="match status" value="2"/>
</dbReference>
<dbReference type="InterPro" id="IPR012368">
    <property type="entry name" value="OxRdtase_Mopterin-bd_su_IorB"/>
</dbReference>
<name>A0A0R3MKC5_9BRAD</name>
<dbReference type="Pfam" id="PF02738">
    <property type="entry name" value="MoCoBD_1"/>
    <property type="match status" value="2"/>
</dbReference>
<feature type="signal peptide" evidence="1">
    <location>
        <begin position="1"/>
        <end position="30"/>
    </location>
</feature>
<keyword evidence="1" id="KW-0732">Signal</keyword>
<evidence type="ECO:0000313" key="3">
    <source>
        <dbReference type="EMBL" id="KRR20571.1"/>
    </source>
</evidence>
<dbReference type="SMART" id="SM01008">
    <property type="entry name" value="Ald_Xan_dh_C"/>
    <property type="match status" value="1"/>
</dbReference>
<dbReference type="InterPro" id="IPR052516">
    <property type="entry name" value="N-heterocyclic_Hydroxylase"/>
</dbReference>
<dbReference type="RefSeq" id="WP_057860383.1">
    <property type="nucleotide sequence ID" value="NZ_LLYB01000086.1"/>
</dbReference>
<sequence length="743" mass="79868">MTAPMNIDRRRVLAGGGALIVSFSLSGALAQQQDPPAAAPPSPPGSLKTTPYLDAWIRIDADGHIEVFTGKAELGQGFKTAFQQIAAEELDVAFESLKVTTADTGLTANEGYTAGSNSMKDSGTAIQNAAAQARELLVAEAARRLDLPIENLRTADGAVVAPDGKRLSYGELVTGDMLHVQAQPKSKLKDTATFKVIGRPVPRVDIPAKVTGGAAYVQDMRLPRMVHARIVRPPSYGAQLTECDTSAVEKLPGVVKVVRDGNFLALVAEKEFQAIKAMNALGAAAKWQETARLPRQDDLLAVLTSLPSQNSTIFERSNSPASGRKTIEATYTRPYQAHGSIGPSCAVAQLIDGKMTVWTHTQGVYPDRQGIAEMLRMPPASVRLIHVEGSGCYGHNGADDAAADAALIARALPGRPVRVQWMREQEHAWEPFGPAMVTKLKASLDDGGKIADWHFDVWSNTHSMRPGGAGSMLAAQHMAHPFAVPAPRPLPLPEGGGDRNAIPIYTFPNAKVVHHFIPTMPIRISAMRALGAYHNVFSIESFMDELAGLAGVDPVEFRLKHLEDQRGRAVIEKAAQAFGWKGGQKAPQDRGFGFAFARYKNLAAYCAIASEVEVNRETGRPHLVRAVAAVDSGQVVNPDGLINQIEGAIVQSMSWTLYESVTFDDSRITSIDWQTYPILRFDAVPESIEVHIIDRPGQPFLGSGETGQGPAAASIANAIANATGKRLRNLPLTRKRIKEAIDA</sequence>
<dbReference type="GO" id="GO:0016491">
    <property type="term" value="F:oxidoreductase activity"/>
    <property type="evidence" value="ECO:0007669"/>
    <property type="project" value="InterPro"/>
</dbReference>
<dbReference type="PIRSF" id="PIRSF036389">
    <property type="entry name" value="IOR_B"/>
    <property type="match status" value="1"/>
</dbReference>
<dbReference type="STRING" id="722472.SAMN05444321_1316"/>
<dbReference type="AlphaFoldDB" id="A0A0R3MKC5"/>
<dbReference type="InterPro" id="IPR008274">
    <property type="entry name" value="AldOxase/xan_DH_MoCoBD1"/>
</dbReference>
<feature type="chain" id="PRO_5006444332" evidence="1">
    <location>
        <begin position="31"/>
        <end position="743"/>
    </location>
</feature>
<gene>
    <name evidence="3" type="ORF">CQ14_11175</name>
</gene>
<evidence type="ECO:0000259" key="2">
    <source>
        <dbReference type="SMART" id="SM01008"/>
    </source>
</evidence>
<evidence type="ECO:0000313" key="4">
    <source>
        <dbReference type="Proteomes" id="UP000051660"/>
    </source>
</evidence>